<accession>A0ABT2RTH0</accession>
<keyword evidence="2" id="KW-1185">Reference proteome</keyword>
<protein>
    <submittedName>
        <fullName evidence="1">Uncharacterized protein</fullName>
    </submittedName>
</protein>
<proteinExistence type="predicted"/>
<dbReference type="RefSeq" id="WP_158361669.1">
    <property type="nucleotide sequence ID" value="NZ_JAOQKC010000002.1"/>
</dbReference>
<reference evidence="1 2" key="1">
    <citation type="journal article" date="2021" name="ISME Commun">
        <title>Automated analysis of genomic sequences facilitates high-throughput and comprehensive description of bacteria.</title>
        <authorList>
            <person name="Hitch T.C.A."/>
        </authorList>
    </citation>
    <scope>NUCLEOTIDE SEQUENCE [LARGE SCALE GENOMIC DNA]</scope>
    <source>
        <strain evidence="1 2">Sanger_04</strain>
    </source>
</reference>
<dbReference type="Proteomes" id="UP001652461">
    <property type="component" value="Unassembled WGS sequence"/>
</dbReference>
<sequence length="181" mass="21112">MQGKKTVQELAGELNQLLARFKRNIDAVGSRELLKENYAAAYKKAVEVLRVTANSYVVALLESHVWPIHPDFEKEEMEIIKNVIESSGMVKKMSKRMMQQFSVEGLPEMADELYWLCRKEIEPYTALKTGFIIDFSDPSSEWLEYNLLTREVKKDGRWIPINVNWDHTSFVLFEKQKNSHL</sequence>
<name>A0ABT2RTH0_9FIRM</name>
<dbReference type="EMBL" id="JAOQKC010000002">
    <property type="protein sequence ID" value="MCU6695572.1"/>
    <property type="molecule type" value="Genomic_DNA"/>
</dbReference>
<evidence type="ECO:0000313" key="2">
    <source>
        <dbReference type="Proteomes" id="UP001652461"/>
    </source>
</evidence>
<evidence type="ECO:0000313" key="1">
    <source>
        <dbReference type="EMBL" id="MCU6695572.1"/>
    </source>
</evidence>
<comment type="caution">
    <text evidence="1">The sequence shown here is derived from an EMBL/GenBank/DDBJ whole genome shotgun (WGS) entry which is preliminary data.</text>
</comment>
<gene>
    <name evidence="1" type="ORF">OCV63_01510</name>
</gene>
<organism evidence="1 2">
    <name type="scientific">Laedolimicola ammoniilytica</name>
    <dbReference type="NCBI Taxonomy" id="2981771"/>
    <lineage>
        <taxon>Bacteria</taxon>
        <taxon>Bacillati</taxon>
        <taxon>Bacillota</taxon>
        <taxon>Clostridia</taxon>
        <taxon>Lachnospirales</taxon>
        <taxon>Lachnospiraceae</taxon>
        <taxon>Laedolimicola</taxon>
    </lineage>
</organism>